<dbReference type="InterPro" id="IPR001204">
    <property type="entry name" value="Phos_transporter"/>
</dbReference>
<dbReference type="Pfam" id="PF01384">
    <property type="entry name" value="PHO4"/>
    <property type="match status" value="1"/>
</dbReference>
<feature type="transmembrane region" description="Helical" evidence="6">
    <location>
        <begin position="79"/>
        <end position="102"/>
    </location>
</feature>
<dbReference type="EMBL" id="JABDYC010000016">
    <property type="protein sequence ID" value="MBX5026723.1"/>
    <property type="molecule type" value="Genomic_DNA"/>
</dbReference>
<dbReference type="GO" id="GO:0016020">
    <property type="term" value="C:membrane"/>
    <property type="evidence" value="ECO:0007669"/>
    <property type="project" value="UniProtKB-SubCell"/>
</dbReference>
<keyword evidence="5 6" id="KW-0472">Membrane</keyword>
<evidence type="ECO:0000313" key="8">
    <source>
        <dbReference type="EMBL" id="MBX5093755.1"/>
    </source>
</evidence>
<proteinExistence type="predicted"/>
<keyword evidence="3 6" id="KW-0812">Transmembrane</keyword>
<dbReference type="GO" id="GO:0035435">
    <property type="term" value="P:phosphate ion transmembrane transport"/>
    <property type="evidence" value="ECO:0007669"/>
    <property type="project" value="TreeGrafter"/>
</dbReference>
<evidence type="ECO:0000256" key="1">
    <source>
        <dbReference type="ARBA" id="ARBA00004141"/>
    </source>
</evidence>
<name>A0A9Q3ME24_9HYPH</name>
<evidence type="ECO:0000313" key="7">
    <source>
        <dbReference type="EMBL" id="MBX5026723.1"/>
    </source>
</evidence>
<comment type="subcellular location">
    <subcellularLocation>
        <location evidence="1">Membrane</location>
        <topology evidence="1">Multi-pass membrane protein</topology>
    </subcellularLocation>
</comment>
<evidence type="ECO:0000256" key="6">
    <source>
        <dbReference type="SAM" id="Phobius"/>
    </source>
</evidence>
<feature type="transmembrane region" description="Helical" evidence="6">
    <location>
        <begin position="108"/>
        <end position="126"/>
    </location>
</feature>
<evidence type="ECO:0000313" key="9">
    <source>
        <dbReference type="Proteomes" id="UP000749740"/>
    </source>
</evidence>
<feature type="transmembrane region" description="Helical" evidence="6">
    <location>
        <begin position="47"/>
        <end position="67"/>
    </location>
</feature>
<evidence type="ECO:0000256" key="5">
    <source>
        <dbReference type="ARBA" id="ARBA00023136"/>
    </source>
</evidence>
<evidence type="ECO:0000256" key="4">
    <source>
        <dbReference type="ARBA" id="ARBA00022989"/>
    </source>
</evidence>
<accession>A0A9Q3ME24</accession>
<dbReference type="RefSeq" id="WP_221109550.1">
    <property type="nucleotide sequence ID" value="NZ_JABDXQ010000019.1"/>
</dbReference>
<feature type="transmembrane region" description="Helical" evidence="6">
    <location>
        <begin position="220"/>
        <end position="242"/>
    </location>
</feature>
<evidence type="ECO:0000313" key="10">
    <source>
        <dbReference type="Proteomes" id="UP000770629"/>
    </source>
</evidence>
<dbReference type="Proteomes" id="UP000770629">
    <property type="component" value="Unassembled WGS sequence"/>
</dbReference>
<evidence type="ECO:0000256" key="3">
    <source>
        <dbReference type="ARBA" id="ARBA00022692"/>
    </source>
</evidence>
<dbReference type="GO" id="GO:0005315">
    <property type="term" value="F:phosphate transmembrane transporter activity"/>
    <property type="evidence" value="ECO:0007669"/>
    <property type="project" value="InterPro"/>
</dbReference>
<reference evidence="7 10" key="1">
    <citation type="submission" date="2020-04" db="EMBL/GenBank/DDBJ databases">
        <title>Global-level population genomics: horizontal gene transfer, symbiosis and evolution in Rhizobia.</title>
        <authorList>
            <person name="Gai Y."/>
        </authorList>
    </citation>
    <scope>NUCLEOTIDE SEQUENCE</scope>
    <source>
        <strain evidence="8 10">BLR33</strain>
        <strain evidence="7">BLR57</strain>
    </source>
</reference>
<sequence length="337" mass="35559">MDAALAFPLLVGLIGVALLFDFLNGLHDAANSIATIVSTRVLRPQYAVFWAAFFNFIAFLFFGLHVAETLGTGIIDPAIVTPQVIFAALIGAIVWNVLTWIFGIPSSSSHALVGGLVGAGLAKTGLSSIVWSGLLKTAAAIVMSPMIGFLLALFLILAVTWTFIRQTPFAVDRSFRFLQFVSASLYSLGHGGNDAQKTMGIIAVLLYSQGYLGGSFHVPLWVVISCQAAMALGTLFGGWRIVHTMGSKITRLNPMQGFCAETGGALTLFGATWLGIPVSTTHTITGAIIGVGAARRVSAVRWGLAGNIVVAWVVTLPAAAMISAVSFWLASVLNKIF</sequence>
<dbReference type="PANTHER" id="PTHR11101">
    <property type="entry name" value="PHOSPHATE TRANSPORTER"/>
    <property type="match status" value="1"/>
</dbReference>
<evidence type="ECO:0000256" key="2">
    <source>
        <dbReference type="ARBA" id="ARBA00022448"/>
    </source>
</evidence>
<dbReference type="EMBL" id="JABDYF010000021">
    <property type="protein sequence ID" value="MBX5093755.1"/>
    <property type="molecule type" value="Genomic_DNA"/>
</dbReference>
<protein>
    <submittedName>
        <fullName evidence="7">Inorganic phosphate transporter</fullName>
    </submittedName>
</protein>
<gene>
    <name evidence="8" type="ORF">HJB60_32080</name>
    <name evidence="7" type="ORF">HJB63_29855</name>
</gene>
<dbReference type="PANTHER" id="PTHR11101:SF80">
    <property type="entry name" value="PHOSPHATE TRANSPORTER"/>
    <property type="match status" value="1"/>
</dbReference>
<comment type="caution">
    <text evidence="7">The sequence shown here is derived from an EMBL/GenBank/DDBJ whole genome shotgun (WGS) entry which is preliminary data.</text>
</comment>
<keyword evidence="2" id="KW-0813">Transport</keyword>
<organism evidence="7 9">
    <name type="scientific">Rhizobium lentis</name>
    <dbReference type="NCBI Taxonomy" id="1138194"/>
    <lineage>
        <taxon>Bacteria</taxon>
        <taxon>Pseudomonadati</taxon>
        <taxon>Pseudomonadota</taxon>
        <taxon>Alphaproteobacteria</taxon>
        <taxon>Hyphomicrobiales</taxon>
        <taxon>Rhizobiaceae</taxon>
        <taxon>Rhizobium/Agrobacterium group</taxon>
        <taxon>Rhizobium</taxon>
    </lineage>
</organism>
<dbReference type="AlphaFoldDB" id="A0A9Q3ME24"/>
<keyword evidence="10" id="KW-1185">Reference proteome</keyword>
<keyword evidence="4 6" id="KW-1133">Transmembrane helix</keyword>
<dbReference type="Proteomes" id="UP000749740">
    <property type="component" value="Unassembled WGS sequence"/>
</dbReference>
<feature type="transmembrane region" description="Helical" evidence="6">
    <location>
        <begin position="138"/>
        <end position="164"/>
    </location>
</feature>
<feature type="transmembrane region" description="Helical" evidence="6">
    <location>
        <begin position="304"/>
        <end position="330"/>
    </location>
</feature>